<keyword evidence="3" id="KW-0479">Metal-binding</keyword>
<dbReference type="InterPro" id="IPR000086">
    <property type="entry name" value="NUDIX_hydrolase_dom"/>
</dbReference>
<dbReference type="GO" id="GO:0015938">
    <property type="term" value="P:coenzyme A catabolic process"/>
    <property type="evidence" value="ECO:0007669"/>
    <property type="project" value="TreeGrafter"/>
</dbReference>
<dbReference type="VEuPathDB" id="FungiDB:AMAG_14794"/>
<dbReference type="Gene3D" id="3.90.79.10">
    <property type="entry name" value="Nucleoside Triphosphate Pyrophosphohydrolase"/>
    <property type="match status" value="1"/>
</dbReference>
<evidence type="ECO:0000313" key="9">
    <source>
        <dbReference type="Proteomes" id="UP000054350"/>
    </source>
</evidence>
<dbReference type="Proteomes" id="UP000054350">
    <property type="component" value="Unassembled WGS sequence"/>
</dbReference>
<dbReference type="CDD" id="cd03426">
    <property type="entry name" value="NUDIX_CoAse_Nudt7"/>
    <property type="match status" value="1"/>
</dbReference>
<proteinExistence type="predicted"/>
<accession>A0A0L0T5Z9</accession>
<name>A0A0L0T5Z9_ALLM3</name>
<evidence type="ECO:0000259" key="7">
    <source>
        <dbReference type="PROSITE" id="PS51462"/>
    </source>
</evidence>
<dbReference type="SUPFAM" id="SSF55811">
    <property type="entry name" value="Nudix"/>
    <property type="match status" value="1"/>
</dbReference>
<evidence type="ECO:0000256" key="4">
    <source>
        <dbReference type="ARBA" id="ARBA00022801"/>
    </source>
</evidence>
<comment type="cofactor">
    <cofactor evidence="1">
        <name>Mn(2+)</name>
        <dbReference type="ChEBI" id="CHEBI:29035"/>
    </cofactor>
</comment>
<dbReference type="GO" id="GO:0010945">
    <property type="term" value="F:coenzyme A diphosphatase activity"/>
    <property type="evidence" value="ECO:0007669"/>
    <property type="project" value="InterPro"/>
</dbReference>
<dbReference type="InterPro" id="IPR045121">
    <property type="entry name" value="CoAse"/>
</dbReference>
<dbReference type="PROSITE" id="PS51462">
    <property type="entry name" value="NUDIX"/>
    <property type="match status" value="1"/>
</dbReference>
<dbReference type="AlphaFoldDB" id="A0A0L0T5Z9"/>
<evidence type="ECO:0000313" key="8">
    <source>
        <dbReference type="EMBL" id="KNE69954.1"/>
    </source>
</evidence>
<dbReference type="PANTHER" id="PTHR12992:SF24">
    <property type="entry name" value="PEROXISOMAL COENZYME A DIPHOSPHATASE NUDT7"/>
    <property type="match status" value="1"/>
</dbReference>
<evidence type="ECO:0000256" key="5">
    <source>
        <dbReference type="ARBA" id="ARBA00022842"/>
    </source>
</evidence>
<sequence>MTGASNRVDAGADADLAALARLANYDPHVDDFPHANKAAVLVPLVHCRTRGLCVVLTLRAAHLRSHAGEVAFPGGKWDKTDASILATALREAHEEIGLPSSNTTYLTTLHPHISRINSLVYPVVVHLHDSDSADDLVDSLTVNDEEVAAVFCVPVRTFLEADEQVHADFELRWLGVQCKFHEFRVPWRGEEFRVWGLTAAVCIELARIAYARDPEYAWTNPGQPTMVELVKRWRAVGHVSKM</sequence>
<dbReference type="OrthoDB" id="10260614at2759"/>
<evidence type="ECO:0000256" key="1">
    <source>
        <dbReference type="ARBA" id="ARBA00001936"/>
    </source>
</evidence>
<dbReference type="PANTHER" id="PTHR12992">
    <property type="entry name" value="NUDIX HYDROLASE"/>
    <property type="match status" value="1"/>
</dbReference>
<gene>
    <name evidence="8" type="ORF">AMAG_14794</name>
</gene>
<dbReference type="OMA" id="HSFHFVD"/>
<organism evidence="8 9">
    <name type="scientific">Allomyces macrogynus (strain ATCC 38327)</name>
    <name type="common">Allomyces javanicus var. macrogynus</name>
    <dbReference type="NCBI Taxonomy" id="578462"/>
    <lineage>
        <taxon>Eukaryota</taxon>
        <taxon>Fungi</taxon>
        <taxon>Fungi incertae sedis</taxon>
        <taxon>Blastocladiomycota</taxon>
        <taxon>Blastocladiomycetes</taxon>
        <taxon>Blastocladiales</taxon>
        <taxon>Blastocladiaceae</taxon>
        <taxon>Allomyces</taxon>
    </lineage>
</organism>
<reference evidence="9" key="2">
    <citation type="submission" date="2009-11" db="EMBL/GenBank/DDBJ databases">
        <title>The Genome Sequence of Allomyces macrogynus strain ATCC 38327.</title>
        <authorList>
            <consortium name="The Broad Institute Genome Sequencing Platform"/>
            <person name="Russ C."/>
            <person name="Cuomo C."/>
            <person name="Shea T."/>
            <person name="Young S.K."/>
            <person name="Zeng Q."/>
            <person name="Koehrsen M."/>
            <person name="Haas B."/>
            <person name="Borodovsky M."/>
            <person name="Guigo R."/>
            <person name="Alvarado L."/>
            <person name="Berlin A."/>
            <person name="Borenstein D."/>
            <person name="Chen Z."/>
            <person name="Engels R."/>
            <person name="Freedman E."/>
            <person name="Gellesch M."/>
            <person name="Goldberg J."/>
            <person name="Griggs A."/>
            <person name="Gujja S."/>
            <person name="Heiman D."/>
            <person name="Hepburn T."/>
            <person name="Howarth C."/>
            <person name="Jen D."/>
            <person name="Larson L."/>
            <person name="Lewis B."/>
            <person name="Mehta T."/>
            <person name="Park D."/>
            <person name="Pearson M."/>
            <person name="Roberts A."/>
            <person name="Saif S."/>
            <person name="Shenoy N."/>
            <person name="Sisk P."/>
            <person name="Stolte C."/>
            <person name="Sykes S."/>
            <person name="Walk T."/>
            <person name="White J."/>
            <person name="Yandava C."/>
            <person name="Burger G."/>
            <person name="Gray M.W."/>
            <person name="Holland P.W.H."/>
            <person name="King N."/>
            <person name="Lang F.B.F."/>
            <person name="Roger A.J."/>
            <person name="Ruiz-Trillo I."/>
            <person name="Lander E."/>
            <person name="Nusbaum C."/>
        </authorList>
    </citation>
    <scope>NUCLEOTIDE SEQUENCE [LARGE SCALE GENOMIC DNA]</scope>
    <source>
        <strain evidence="9">ATCC 38327</strain>
    </source>
</reference>
<keyword evidence="9" id="KW-1185">Reference proteome</keyword>
<evidence type="ECO:0000256" key="3">
    <source>
        <dbReference type="ARBA" id="ARBA00022723"/>
    </source>
</evidence>
<reference evidence="8 9" key="1">
    <citation type="submission" date="2009-11" db="EMBL/GenBank/DDBJ databases">
        <title>Annotation of Allomyces macrogynus ATCC 38327.</title>
        <authorList>
            <consortium name="The Broad Institute Genome Sequencing Platform"/>
            <person name="Russ C."/>
            <person name="Cuomo C."/>
            <person name="Burger G."/>
            <person name="Gray M.W."/>
            <person name="Holland P.W.H."/>
            <person name="King N."/>
            <person name="Lang F.B.F."/>
            <person name="Roger A.J."/>
            <person name="Ruiz-Trillo I."/>
            <person name="Young S.K."/>
            <person name="Zeng Q."/>
            <person name="Gargeya S."/>
            <person name="Fitzgerald M."/>
            <person name="Haas B."/>
            <person name="Abouelleil A."/>
            <person name="Alvarado L."/>
            <person name="Arachchi H.M."/>
            <person name="Berlin A."/>
            <person name="Chapman S.B."/>
            <person name="Gearin G."/>
            <person name="Goldberg J."/>
            <person name="Griggs A."/>
            <person name="Gujja S."/>
            <person name="Hansen M."/>
            <person name="Heiman D."/>
            <person name="Howarth C."/>
            <person name="Larimer J."/>
            <person name="Lui A."/>
            <person name="MacDonald P.J.P."/>
            <person name="McCowen C."/>
            <person name="Montmayeur A."/>
            <person name="Murphy C."/>
            <person name="Neiman D."/>
            <person name="Pearson M."/>
            <person name="Priest M."/>
            <person name="Roberts A."/>
            <person name="Saif S."/>
            <person name="Shea T."/>
            <person name="Sisk P."/>
            <person name="Stolte C."/>
            <person name="Sykes S."/>
            <person name="Wortman J."/>
            <person name="Nusbaum C."/>
            <person name="Birren B."/>
        </authorList>
    </citation>
    <scope>NUCLEOTIDE SEQUENCE [LARGE SCALE GENOMIC DNA]</scope>
    <source>
        <strain evidence="8 9">ATCC 38327</strain>
    </source>
</reference>
<dbReference type="GO" id="GO:0046872">
    <property type="term" value="F:metal ion binding"/>
    <property type="evidence" value="ECO:0007669"/>
    <property type="project" value="UniProtKB-KW"/>
</dbReference>
<feature type="domain" description="Nudix hydrolase" evidence="7">
    <location>
        <begin position="35"/>
        <end position="176"/>
    </location>
</feature>
<protein>
    <recommendedName>
        <fullName evidence="7">Nudix hydrolase domain-containing protein</fullName>
    </recommendedName>
</protein>
<keyword evidence="6" id="KW-0464">Manganese</keyword>
<dbReference type="Pfam" id="PF00293">
    <property type="entry name" value="NUDIX"/>
    <property type="match status" value="1"/>
</dbReference>
<comment type="cofactor">
    <cofactor evidence="2">
        <name>Mg(2+)</name>
        <dbReference type="ChEBI" id="CHEBI:18420"/>
    </cofactor>
</comment>
<dbReference type="STRING" id="578462.A0A0L0T5Z9"/>
<evidence type="ECO:0000256" key="2">
    <source>
        <dbReference type="ARBA" id="ARBA00001946"/>
    </source>
</evidence>
<keyword evidence="5" id="KW-0460">Magnesium</keyword>
<dbReference type="InterPro" id="IPR015797">
    <property type="entry name" value="NUDIX_hydrolase-like_dom_sf"/>
</dbReference>
<keyword evidence="4" id="KW-0378">Hydrolase</keyword>
<dbReference type="eggNOG" id="KOG3069">
    <property type="taxonomic scope" value="Eukaryota"/>
</dbReference>
<evidence type="ECO:0000256" key="6">
    <source>
        <dbReference type="ARBA" id="ARBA00023211"/>
    </source>
</evidence>
<dbReference type="EMBL" id="GG745363">
    <property type="protein sequence ID" value="KNE69954.1"/>
    <property type="molecule type" value="Genomic_DNA"/>
</dbReference>